<feature type="transmembrane region" description="Helical" evidence="1">
    <location>
        <begin position="68"/>
        <end position="87"/>
    </location>
</feature>
<accession>A0A9D1PHS7</accession>
<evidence type="ECO:0000313" key="2">
    <source>
        <dbReference type="EMBL" id="HIV61346.1"/>
    </source>
</evidence>
<feature type="transmembrane region" description="Helical" evidence="1">
    <location>
        <begin position="168"/>
        <end position="188"/>
    </location>
</feature>
<evidence type="ECO:0000313" key="3">
    <source>
        <dbReference type="Proteomes" id="UP000886808"/>
    </source>
</evidence>
<feature type="transmembrane region" description="Helical" evidence="1">
    <location>
        <begin position="200"/>
        <end position="219"/>
    </location>
</feature>
<reference evidence="2" key="2">
    <citation type="submission" date="2021-04" db="EMBL/GenBank/DDBJ databases">
        <authorList>
            <person name="Gilroy R."/>
        </authorList>
    </citation>
    <scope>NUCLEOTIDE SEQUENCE</scope>
    <source>
        <strain evidence="2">CHK193-4272</strain>
    </source>
</reference>
<organism evidence="2 3">
    <name type="scientific">Candidatus Butyricicoccus avistercoris</name>
    <dbReference type="NCBI Taxonomy" id="2838518"/>
    <lineage>
        <taxon>Bacteria</taxon>
        <taxon>Bacillati</taxon>
        <taxon>Bacillota</taxon>
        <taxon>Clostridia</taxon>
        <taxon>Eubacteriales</taxon>
        <taxon>Butyricicoccaceae</taxon>
        <taxon>Butyricicoccus</taxon>
    </lineage>
</organism>
<sequence>MNKETYLKKFSSAVRWMLPKSDADEVLADYDEILSEYSEEDENIFVKELGEPVQAAKLLSEPKVYHRWLVAFSLMAFFLLISEFLILRANFNNYSNTSMYIIFILGLSVSFIWFRPKYREKHKSTFPPKLLLMLFVLIVCMVVTAVIVESLFQKNWNFIPFEIYGVVVYRTLLFTGTLSTIFGLFGLIKARLSDYRWRSLYVMSLTLLVECVLILAILVSMGSLIHFPITNLIVIGVIGFIFTVVSIC</sequence>
<proteinExistence type="predicted"/>
<evidence type="ECO:0008006" key="4">
    <source>
        <dbReference type="Google" id="ProtNLM"/>
    </source>
</evidence>
<comment type="caution">
    <text evidence="2">The sequence shown here is derived from an EMBL/GenBank/DDBJ whole genome shotgun (WGS) entry which is preliminary data.</text>
</comment>
<dbReference type="Proteomes" id="UP000886808">
    <property type="component" value="Unassembled WGS sequence"/>
</dbReference>
<dbReference type="AlphaFoldDB" id="A0A9D1PHS7"/>
<gene>
    <name evidence="2" type="ORF">H9746_00610</name>
</gene>
<dbReference type="EMBL" id="DXIE01000005">
    <property type="protein sequence ID" value="HIV61346.1"/>
    <property type="molecule type" value="Genomic_DNA"/>
</dbReference>
<feature type="transmembrane region" description="Helical" evidence="1">
    <location>
        <begin position="225"/>
        <end position="247"/>
    </location>
</feature>
<reference evidence="2" key="1">
    <citation type="journal article" date="2021" name="PeerJ">
        <title>Extensive microbial diversity within the chicken gut microbiome revealed by metagenomics and culture.</title>
        <authorList>
            <person name="Gilroy R."/>
            <person name="Ravi A."/>
            <person name="Getino M."/>
            <person name="Pursley I."/>
            <person name="Horton D.L."/>
            <person name="Alikhan N.F."/>
            <person name="Baker D."/>
            <person name="Gharbi K."/>
            <person name="Hall N."/>
            <person name="Watson M."/>
            <person name="Adriaenssens E.M."/>
            <person name="Foster-Nyarko E."/>
            <person name="Jarju S."/>
            <person name="Secka A."/>
            <person name="Antonio M."/>
            <person name="Oren A."/>
            <person name="Chaudhuri R.R."/>
            <person name="La Ragione R."/>
            <person name="Hildebrand F."/>
            <person name="Pallen M.J."/>
        </authorList>
    </citation>
    <scope>NUCLEOTIDE SEQUENCE</scope>
    <source>
        <strain evidence="2">CHK193-4272</strain>
    </source>
</reference>
<name>A0A9D1PHS7_9FIRM</name>
<keyword evidence="1" id="KW-0812">Transmembrane</keyword>
<keyword evidence="1" id="KW-1133">Transmembrane helix</keyword>
<keyword evidence="1" id="KW-0472">Membrane</keyword>
<protein>
    <recommendedName>
        <fullName evidence="4">DUF1700 domain-containing protein</fullName>
    </recommendedName>
</protein>
<evidence type="ECO:0000256" key="1">
    <source>
        <dbReference type="SAM" id="Phobius"/>
    </source>
</evidence>
<feature type="transmembrane region" description="Helical" evidence="1">
    <location>
        <begin position="99"/>
        <end position="118"/>
    </location>
</feature>
<feature type="transmembrane region" description="Helical" evidence="1">
    <location>
        <begin position="130"/>
        <end position="148"/>
    </location>
</feature>